<dbReference type="CDD" id="cd00200">
    <property type="entry name" value="WD40"/>
    <property type="match status" value="1"/>
</dbReference>
<sequence>MPQFCKLEGHTREVNCCAFSNEFLVTCSGDKSVRVYELESFKELSYSPIKSFQYGVNHVTFNKDGSVLAAAGTDGKAHLFKLSKKQADVLVIFRHSDTNTMQVCTFSNSSQYLMTGSADGSIAFWDIEKKKKLKEISGHAEGLVHAAAFTPCDSFLLTGSTLGDVRVWNMWNNRMQPVLLTQAHEDGISSCGVSCITFSPTFHSSIDDPQRTYLVASCGHDNKIKLWIFEVAGQALRLFQTLSGHSGPVSGCAFSSSGKYLASSSFDKTIIVWDPIVCEQVYVLDAHSAFCTYVAYSVDDIYLASTSYDKTCIIWNMEAAETPMPVLPYETVENQETNLIQLGPSQSQTSQNHSSTQSHSSTGENQQQRVPFQQWSSSEVAKWLTEELNLGQYSSNFLDNEIDGTELTSLTTEVLQKDLGIGPLGHRNKILRAIKAMSSSTQQPNSSDINLQSLVQALPPSLQQLAPAVIQHYLKNEKSAPQVKTSPGSAVRQWQTVQPSASYQNVRQEKLEAEKGIPDEFLCPITREIMHDPVIASDGFSYERTSIEAWIRKDPNPLSPMTNQTLKSKNLVSNQTLKMVIGQFMDARQDRMVEPAFD</sequence>
<dbReference type="PROSITE" id="PS50294">
    <property type="entry name" value="WD_REPEATS_REGION"/>
    <property type="match status" value="3"/>
</dbReference>
<accession>A0A6F9DXK6</accession>
<dbReference type="PROSITE" id="PS50105">
    <property type="entry name" value="SAM_DOMAIN"/>
    <property type="match status" value="1"/>
</dbReference>
<dbReference type="PRINTS" id="PR00320">
    <property type="entry name" value="GPROTEINBRPT"/>
</dbReference>
<evidence type="ECO:0000313" key="8">
    <source>
        <dbReference type="EMBL" id="CAB3267740.1"/>
    </source>
</evidence>
<dbReference type="InterPro" id="IPR001680">
    <property type="entry name" value="WD40_rpt"/>
</dbReference>
<dbReference type="SMART" id="SM00320">
    <property type="entry name" value="WD40"/>
    <property type="match status" value="7"/>
</dbReference>
<evidence type="ECO:0000256" key="2">
    <source>
        <dbReference type="ARBA" id="ARBA00022574"/>
    </source>
</evidence>
<dbReference type="InterPro" id="IPR036322">
    <property type="entry name" value="WD40_repeat_dom_sf"/>
</dbReference>
<dbReference type="AlphaFoldDB" id="A0A6F9DXK6"/>
<evidence type="ECO:0000256" key="5">
    <source>
        <dbReference type="SAM" id="MobiDB-lite"/>
    </source>
</evidence>
<dbReference type="PANTHER" id="PTHR46573:SF1">
    <property type="entry name" value="WD REPEAT, SAM AND U-BOX DOMAIN-CONTAINING PROTEIN 1"/>
    <property type="match status" value="1"/>
</dbReference>
<dbReference type="InterPro" id="IPR013083">
    <property type="entry name" value="Znf_RING/FYVE/PHD"/>
</dbReference>
<dbReference type="SUPFAM" id="SSF50978">
    <property type="entry name" value="WD40 repeat-like"/>
    <property type="match status" value="1"/>
</dbReference>
<dbReference type="Pfam" id="PF00400">
    <property type="entry name" value="WD40"/>
    <property type="match status" value="7"/>
</dbReference>
<dbReference type="Gene3D" id="2.130.10.10">
    <property type="entry name" value="YVTN repeat-like/Quinoprotein amine dehydrogenase"/>
    <property type="match status" value="3"/>
</dbReference>
<feature type="domain" description="SAM" evidence="6">
    <location>
        <begin position="375"/>
        <end position="440"/>
    </location>
</feature>
<feature type="domain" description="U-box" evidence="7">
    <location>
        <begin position="516"/>
        <end position="591"/>
    </location>
</feature>
<dbReference type="GO" id="GO:0016567">
    <property type="term" value="P:protein ubiquitination"/>
    <property type="evidence" value="ECO:0007669"/>
    <property type="project" value="InterPro"/>
</dbReference>
<dbReference type="SMART" id="SM00504">
    <property type="entry name" value="Ubox"/>
    <property type="match status" value="1"/>
</dbReference>
<feature type="repeat" description="WD" evidence="4">
    <location>
        <begin position="242"/>
        <end position="274"/>
    </location>
</feature>
<dbReference type="Gene3D" id="3.30.40.10">
    <property type="entry name" value="Zinc/RING finger domain, C3HC4 (zinc finger)"/>
    <property type="match status" value="1"/>
</dbReference>
<dbReference type="SMART" id="SM00454">
    <property type="entry name" value="SAM"/>
    <property type="match status" value="1"/>
</dbReference>
<feature type="repeat" description="WD" evidence="4">
    <location>
        <begin position="94"/>
        <end position="135"/>
    </location>
</feature>
<dbReference type="InterPro" id="IPR019775">
    <property type="entry name" value="WD40_repeat_CS"/>
</dbReference>
<dbReference type="InterPro" id="IPR013761">
    <property type="entry name" value="SAM/pointed_sf"/>
</dbReference>
<dbReference type="InterPro" id="IPR003613">
    <property type="entry name" value="Ubox_domain"/>
</dbReference>
<evidence type="ECO:0000256" key="4">
    <source>
        <dbReference type="PROSITE-ProRule" id="PRU00221"/>
    </source>
</evidence>
<name>A0A6F9DXK6_9ASCI</name>
<organism evidence="8">
    <name type="scientific">Phallusia mammillata</name>
    <dbReference type="NCBI Taxonomy" id="59560"/>
    <lineage>
        <taxon>Eukaryota</taxon>
        <taxon>Metazoa</taxon>
        <taxon>Chordata</taxon>
        <taxon>Tunicata</taxon>
        <taxon>Ascidiacea</taxon>
        <taxon>Phlebobranchia</taxon>
        <taxon>Ascidiidae</taxon>
        <taxon>Phallusia</taxon>
    </lineage>
</organism>
<dbReference type="EMBL" id="LR791878">
    <property type="protein sequence ID" value="CAB3267740.1"/>
    <property type="molecule type" value="mRNA"/>
</dbReference>
<proteinExistence type="evidence at transcript level"/>
<reference evidence="8" key="1">
    <citation type="submission" date="2020-04" db="EMBL/GenBank/DDBJ databases">
        <authorList>
            <person name="Neveu A P."/>
        </authorList>
    </citation>
    <scope>NUCLEOTIDE SEQUENCE</scope>
    <source>
        <tissue evidence="8">Whole embryo</tissue>
    </source>
</reference>
<dbReference type="InterPro" id="IPR020472">
    <property type="entry name" value="WD40_PAC1"/>
</dbReference>
<feature type="repeat" description="WD" evidence="4">
    <location>
        <begin position="284"/>
        <end position="325"/>
    </location>
</feature>
<protein>
    <recommendedName>
        <fullName evidence="1">WD repeat, SAM and U-box domain-containing protein 1</fullName>
    </recommendedName>
</protein>
<evidence type="ECO:0000259" key="6">
    <source>
        <dbReference type="PROSITE" id="PS50105"/>
    </source>
</evidence>
<dbReference type="InterPro" id="IPR015943">
    <property type="entry name" value="WD40/YVTN_repeat-like_dom_sf"/>
</dbReference>
<dbReference type="PROSITE" id="PS51698">
    <property type="entry name" value="U_BOX"/>
    <property type="match status" value="1"/>
</dbReference>
<keyword evidence="3" id="KW-0677">Repeat</keyword>
<feature type="compositionally biased region" description="Low complexity" evidence="5">
    <location>
        <begin position="345"/>
        <end position="362"/>
    </location>
</feature>
<dbReference type="InterPro" id="IPR052085">
    <property type="entry name" value="WD-SAM-U-box"/>
</dbReference>
<evidence type="ECO:0000256" key="1">
    <source>
        <dbReference type="ARBA" id="ARBA00020894"/>
    </source>
</evidence>
<dbReference type="Pfam" id="PF04564">
    <property type="entry name" value="U-box"/>
    <property type="match status" value="1"/>
</dbReference>
<keyword evidence="2 4" id="KW-0853">WD repeat</keyword>
<gene>
    <name evidence="8" type="primary">Wdsub1</name>
</gene>
<dbReference type="InterPro" id="IPR001660">
    <property type="entry name" value="SAM"/>
</dbReference>
<feature type="repeat" description="WD" evidence="4">
    <location>
        <begin position="7"/>
        <end position="46"/>
    </location>
</feature>
<dbReference type="GO" id="GO:0004842">
    <property type="term" value="F:ubiquitin-protein transferase activity"/>
    <property type="evidence" value="ECO:0007669"/>
    <property type="project" value="InterPro"/>
</dbReference>
<dbReference type="PROSITE" id="PS50082">
    <property type="entry name" value="WD_REPEATS_2"/>
    <property type="match status" value="4"/>
</dbReference>
<dbReference type="SUPFAM" id="SSF47769">
    <property type="entry name" value="SAM/Pointed domain"/>
    <property type="match status" value="1"/>
</dbReference>
<evidence type="ECO:0000256" key="3">
    <source>
        <dbReference type="ARBA" id="ARBA00022737"/>
    </source>
</evidence>
<dbReference type="Pfam" id="PF00536">
    <property type="entry name" value="SAM_1"/>
    <property type="match status" value="1"/>
</dbReference>
<dbReference type="SUPFAM" id="SSF57850">
    <property type="entry name" value="RING/U-box"/>
    <property type="match status" value="1"/>
</dbReference>
<dbReference type="CDD" id="cd16655">
    <property type="entry name" value="RING-Ubox_WDSUB1-like"/>
    <property type="match status" value="1"/>
</dbReference>
<dbReference type="PANTHER" id="PTHR46573">
    <property type="entry name" value="WD REPEAT, SAM AND U-BOX DOMAIN-CONTAINING PROTEIN 1"/>
    <property type="match status" value="1"/>
</dbReference>
<dbReference type="PROSITE" id="PS00678">
    <property type="entry name" value="WD_REPEATS_1"/>
    <property type="match status" value="2"/>
</dbReference>
<evidence type="ECO:0000259" key="7">
    <source>
        <dbReference type="PROSITE" id="PS51698"/>
    </source>
</evidence>
<feature type="region of interest" description="Disordered" evidence="5">
    <location>
        <begin position="344"/>
        <end position="371"/>
    </location>
</feature>
<dbReference type="Gene3D" id="1.10.150.50">
    <property type="entry name" value="Transcription Factor, Ets-1"/>
    <property type="match status" value="1"/>
</dbReference>